<evidence type="ECO:0000256" key="7">
    <source>
        <dbReference type="ARBA" id="ARBA00022908"/>
    </source>
</evidence>
<dbReference type="AlphaFoldDB" id="A0A831ZX24"/>
<dbReference type="InterPro" id="IPR002104">
    <property type="entry name" value="Integrase_catalytic"/>
</dbReference>
<dbReference type="InterPro" id="IPR044068">
    <property type="entry name" value="CB"/>
</dbReference>
<dbReference type="InterPro" id="IPR004107">
    <property type="entry name" value="Integrase_SAM-like_N"/>
</dbReference>
<feature type="active site" evidence="11">
    <location>
        <position position="170"/>
    </location>
</feature>
<dbReference type="NCBIfam" id="TIGR02225">
    <property type="entry name" value="recomb_XerD"/>
    <property type="match status" value="1"/>
</dbReference>
<dbReference type="InterPro" id="IPR013762">
    <property type="entry name" value="Integrase-like_cat_sf"/>
</dbReference>
<dbReference type="InterPro" id="IPR023009">
    <property type="entry name" value="Tyrosine_recombinase_XerC/XerD"/>
</dbReference>
<dbReference type="InterPro" id="IPR010998">
    <property type="entry name" value="Integrase_recombinase_N"/>
</dbReference>
<feature type="active site" evidence="11">
    <location>
        <position position="244"/>
    </location>
</feature>
<organism evidence="14">
    <name type="scientific">Desulfacinum infernum</name>
    <dbReference type="NCBI Taxonomy" id="35837"/>
    <lineage>
        <taxon>Bacteria</taxon>
        <taxon>Pseudomonadati</taxon>
        <taxon>Thermodesulfobacteriota</taxon>
        <taxon>Syntrophobacteria</taxon>
        <taxon>Syntrophobacterales</taxon>
        <taxon>Syntrophobacteraceae</taxon>
        <taxon>Desulfacinum</taxon>
    </lineage>
</organism>
<evidence type="ECO:0000256" key="2">
    <source>
        <dbReference type="ARBA" id="ARBA00010450"/>
    </source>
</evidence>
<feature type="active site" evidence="11">
    <location>
        <position position="241"/>
    </location>
</feature>
<comment type="similarity">
    <text evidence="2 11">Belongs to the 'phage' integrase family. XerD subfamily.</text>
</comment>
<keyword evidence="9 11" id="KW-0233">DNA recombination</keyword>
<dbReference type="NCBIfam" id="NF040815">
    <property type="entry name" value="recomb_XerA_Arch"/>
    <property type="match status" value="1"/>
</dbReference>
<evidence type="ECO:0000256" key="1">
    <source>
        <dbReference type="ARBA" id="ARBA00004496"/>
    </source>
</evidence>
<evidence type="ECO:0000256" key="3">
    <source>
        <dbReference type="ARBA" id="ARBA00015810"/>
    </source>
</evidence>
<dbReference type="PANTHER" id="PTHR30349:SF81">
    <property type="entry name" value="TYROSINE RECOMBINASE XERC"/>
    <property type="match status" value="1"/>
</dbReference>
<keyword evidence="4 11" id="KW-0963">Cytoplasm</keyword>
<feature type="domain" description="Core-binding (CB)" evidence="13">
    <location>
        <begin position="1"/>
        <end position="85"/>
    </location>
</feature>
<comment type="caution">
    <text evidence="14">The sequence shown here is derived from an EMBL/GenBank/DDBJ whole genome shotgun (WGS) entry which is preliminary data.</text>
</comment>
<comment type="subunit">
    <text evidence="11">Forms a cyclic heterotetrameric complex composed of two molecules of XerC and two molecules of XerD.</text>
</comment>
<dbReference type="EMBL" id="DSTK01000013">
    <property type="protein sequence ID" value="HFK96587.1"/>
    <property type="molecule type" value="Genomic_DNA"/>
</dbReference>
<keyword evidence="10 11" id="KW-0131">Cell cycle</keyword>
<dbReference type="InterPro" id="IPR050090">
    <property type="entry name" value="Tyrosine_recombinase_XerCD"/>
</dbReference>
<feature type="active site" evidence="11">
    <location>
        <position position="267"/>
    </location>
</feature>
<dbReference type="Gene3D" id="1.10.443.10">
    <property type="entry name" value="Intergrase catalytic core"/>
    <property type="match status" value="1"/>
</dbReference>
<gene>
    <name evidence="11 14" type="primary">xerD</name>
    <name evidence="14" type="ORF">ENS06_04580</name>
</gene>
<name>A0A831ZX24_9BACT</name>
<evidence type="ECO:0000256" key="5">
    <source>
        <dbReference type="ARBA" id="ARBA00022618"/>
    </source>
</evidence>
<dbReference type="InterPro" id="IPR011932">
    <property type="entry name" value="Recomb_XerD"/>
</dbReference>
<feature type="active site" description="O-(3'-phospho-DNA)-tyrosine intermediate" evidence="11">
    <location>
        <position position="276"/>
    </location>
</feature>
<dbReference type="GO" id="GO:0051301">
    <property type="term" value="P:cell division"/>
    <property type="evidence" value="ECO:0007669"/>
    <property type="project" value="UniProtKB-KW"/>
</dbReference>
<evidence type="ECO:0000256" key="6">
    <source>
        <dbReference type="ARBA" id="ARBA00022829"/>
    </source>
</evidence>
<accession>A0A831ZX24</accession>
<evidence type="ECO:0000256" key="11">
    <source>
        <dbReference type="HAMAP-Rule" id="MF_01807"/>
    </source>
</evidence>
<dbReference type="HAMAP" id="MF_01807">
    <property type="entry name" value="Recomb_XerD"/>
    <property type="match status" value="1"/>
</dbReference>
<reference evidence="14" key="1">
    <citation type="journal article" date="2020" name="mSystems">
        <title>Genome- and Community-Level Interaction Insights into Carbon Utilization and Element Cycling Functions of Hydrothermarchaeota in Hydrothermal Sediment.</title>
        <authorList>
            <person name="Zhou Z."/>
            <person name="Liu Y."/>
            <person name="Xu W."/>
            <person name="Pan J."/>
            <person name="Luo Z.H."/>
            <person name="Li M."/>
        </authorList>
    </citation>
    <scope>NUCLEOTIDE SEQUENCE [LARGE SCALE GENOMIC DNA]</scope>
    <source>
        <strain evidence="14">SpSt-456</strain>
    </source>
</reference>
<dbReference type="PROSITE" id="PS51900">
    <property type="entry name" value="CB"/>
    <property type="match status" value="1"/>
</dbReference>
<feature type="active site" evidence="11">
    <location>
        <position position="146"/>
    </location>
</feature>
<evidence type="ECO:0000259" key="13">
    <source>
        <dbReference type="PROSITE" id="PS51900"/>
    </source>
</evidence>
<keyword evidence="8 11" id="KW-0238">DNA-binding</keyword>
<feature type="domain" description="Tyr recombinase" evidence="12">
    <location>
        <begin position="106"/>
        <end position="289"/>
    </location>
</feature>
<keyword evidence="6 11" id="KW-0159">Chromosome partition</keyword>
<dbReference type="GO" id="GO:0005737">
    <property type="term" value="C:cytoplasm"/>
    <property type="evidence" value="ECO:0007669"/>
    <property type="project" value="UniProtKB-SubCell"/>
</dbReference>
<keyword evidence="5 11" id="KW-0132">Cell division</keyword>
<comment type="subcellular location">
    <subcellularLocation>
        <location evidence="1 11">Cytoplasm</location>
    </subcellularLocation>
</comment>
<sequence length="295" mass="33399">MRGEVDLFLEYLVAERRMSRHTVSAYAGDLRNLADFLTQQRGRSSWSDVDRRDLDDYLTACASQPAPKTRARRLACMRSFFRFLEERALVPSNPATSVAFPKLPQSLPKTLSAPHVDALLNAPELSTPLGLRDKAILELLYATGIRVAELTELTFHHVNLKAGFLIVRGKGDKERLVPMGQWAVEALQAYVERARPTLLKGKDPGRVFLNHRGRPLSRQGVWKMIKTYARRVGISEAVSPHVLRHSFATHLLQNGADLRSLQMMLGHADISTTQIYTHVARERLKKIHQHHHPRA</sequence>
<dbReference type="InterPro" id="IPR011010">
    <property type="entry name" value="DNA_brk_join_enz"/>
</dbReference>
<dbReference type="Pfam" id="PF00589">
    <property type="entry name" value="Phage_integrase"/>
    <property type="match status" value="1"/>
</dbReference>
<proteinExistence type="inferred from homology"/>
<dbReference type="NCBIfam" id="NF001399">
    <property type="entry name" value="PRK00283.1"/>
    <property type="match status" value="1"/>
</dbReference>
<dbReference type="CDD" id="cd00798">
    <property type="entry name" value="INT_XerDC_C"/>
    <property type="match status" value="1"/>
</dbReference>
<evidence type="ECO:0000256" key="9">
    <source>
        <dbReference type="ARBA" id="ARBA00023172"/>
    </source>
</evidence>
<dbReference type="GO" id="GO:0007059">
    <property type="term" value="P:chromosome segregation"/>
    <property type="evidence" value="ECO:0007669"/>
    <property type="project" value="UniProtKB-UniRule"/>
</dbReference>
<dbReference type="GO" id="GO:0003677">
    <property type="term" value="F:DNA binding"/>
    <property type="evidence" value="ECO:0007669"/>
    <property type="project" value="UniProtKB-UniRule"/>
</dbReference>
<dbReference type="PROSITE" id="PS51898">
    <property type="entry name" value="TYR_RECOMBINASE"/>
    <property type="match status" value="1"/>
</dbReference>
<dbReference type="SUPFAM" id="SSF56349">
    <property type="entry name" value="DNA breaking-rejoining enzymes"/>
    <property type="match status" value="1"/>
</dbReference>
<evidence type="ECO:0000256" key="10">
    <source>
        <dbReference type="ARBA" id="ARBA00023306"/>
    </source>
</evidence>
<comment type="function">
    <text evidence="11">Site-specific tyrosine recombinase, which acts by catalyzing the cutting and rejoining of the recombining DNA molecules. The XerC-XerD complex is essential to convert dimers of the bacterial chromosome into monomers to permit their segregation at cell division. It also contributes to the segregational stability of plasmids.</text>
</comment>
<dbReference type="PANTHER" id="PTHR30349">
    <property type="entry name" value="PHAGE INTEGRASE-RELATED"/>
    <property type="match status" value="1"/>
</dbReference>
<protein>
    <recommendedName>
        <fullName evidence="3 11">Tyrosine recombinase XerD</fullName>
    </recommendedName>
</protein>
<dbReference type="GO" id="GO:0009037">
    <property type="term" value="F:tyrosine-based site-specific recombinase activity"/>
    <property type="evidence" value="ECO:0007669"/>
    <property type="project" value="UniProtKB-UniRule"/>
</dbReference>
<keyword evidence="7 11" id="KW-0229">DNA integration</keyword>
<evidence type="ECO:0000259" key="12">
    <source>
        <dbReference type="PROSITE" id="PS51898"/>
    </source>
</evidence>
<evidence type="ECO:0000256" key="8">
    <source>
        <dbReference type="ARBA" id="ARBA00023125"/>
    </source>
</evidence>
<dbReference type="Gene3D" id="1.10.150.130">
    <property type="match status" value="1"/>
</dbReference>
<dbReference type="Pfam" id="PF02899">
    <property type="entry name" value="Phage_int_SAM_1"/>
    <property type="match status" value="1"/>
</dbReference>
<evidence type="ECO:0000256" key="4">
    <source>
        <dbReference type="ARBA" id="ARBA00022490"/>
    </source>
</evidence>
<dbReference type="HAMAP" id="MF_01808">
    <property type="entry name" value="Recomb_XerC_XerD"/>
    <property type="match status" value="1"/>
</dbReference>
<dbReference type="GO" id="GO:0006313">
    <property type="term" value="P:DNA transposition"/>
    <property type="evidence" value="ECO:0007669"/>
    <property type="project" value="UniProtKB-UniRule"/>
</dbReference>
<evidence type="ECO:0000313" key="14">
    <source>
        <dbReference type="EMBL" id="HFK96587.1"/>
    </source>
</evidence>